<dbReference type="InterPro" id="IPR036565">
    <property type="entry name" value="Mur-like_cat_sf"/>
</dbReference>
<evidence type="ECO:0000313" key="2">
    <source>
        <dbReference type="Proteomes" id="UP001374803"/>
    </source>
</evidence>
<evidence type="ECO:0008006" key="3">
    <source>
        <dbReference type="Google" id="ProtNLM"/>
    </source>
</evidence>
<dbReference type="PRINTS" id="PR01758">
    <property type="entry name" value="CAPSULEPROTB"/>
</dbReference>
<gene>
    <name evidence="1" type="ORF">LVJ94_46370</name>
</gene>
<dbReference type="InterPro" id="IPR008337">
    <property type="entry name" value="Capsule_biosynth_CapB"/>
</dbReference>
<accession>A0ABZ2L6L6</accession>
<name>A0ABZ2L6L6_9BACT</name>
<dbReference type="Proteomes" id="UP001374803">
    <property type="component" value="Chromosome"/>
</dbReference>
<protein>
    <recommendedName>
        <fullName evidence="3">Poly-gamma-glutamate synthase PgsB</fullName>
    </recommendedName>
</protein>
<organism evidence="1 2">
    <name type="scientific">Pendulispora rubella</name>
    <dbReference type="NCBI Taxonomy" id="2741070"/>
    <lineage>
        <taxon>Bacteria</taxon>
        <taxon>Pseudomonadati</taxon>
        <taxon>Myxococcota</taxon>
        <taxon>Myxococcia</taxon>
        <taxon>Myxococcales</taxon>
        <taxon>Sorangiineae</taxon>
        <taxon>Pendulisporaceae</taxon>
        <taxon>Pendulispora</taxon>
    </lineage>
</organism>
<evidence type="ECO:0000313" key="1">
    <source>
        <dbReference type="EMBL" id="WXB04317.1"/>
    </source>
</evidence>
<proteinExistence type="predicted"/>
<keyword evidence="2" id="KW-1185">Reference proteome</keyword>
<sequence>MAERRPRPALSGSRDDDVLGPLRRKLAAAEIARVEAVACRGPRALLQHAADLDARAAARREGAIPKSAAQVERTATEVFRLELECEIALVVLRSLGTEADERTLGAIIALALRPGRWSRRVEAFALLRTLAEPELHAELRWSAVKACLDGLLPVQHRWVQVAAAETLAHLDPERARVHVLARFTHALPGDDFLVRARLVELAARLPSRTWGFVLDEAVRDPSEHVRLTAARLQPDPRQLAHTATHASTGKVRTMALVSLAKRGSGQEAQPTLRAALASESYPDAIEAAAEGFTVLARRKVLRNLDQAESSLALAAARTDLPGRTRAAVVEELSAVSVLGDPFLRLVHDLVSDAVVRIPVGSSAVLAHEALEAVTDDQMGRVLSVLARGDFGLCAERLRDGFLVHRGEVRSFSAWRWLFELLHPMPSKRQGYSHTWARRLRGNVRAPPQGLAELSPTQVPGERLLVGKRGDWGRHLPLVDDLLHAGIFAPQPARIVSPLGTTVVTPPRAFHARLAAWARLSMHYARFAAQRHRSLESDEKAVQRGFVDSVRHETGIAIDFIPHPFAARLPRPPELAAMAPIAAWGAFPDGIVRDLLHYAVSAEGNRLPHVGAYAATLLVGMIARAVMARRRIDQDRKAIPLVVGGWGTRGKSGTERLKAGLFQGLGYDVLVKTTGCEAMFIHGIPGLRAQEVFIHRPYDKATIWEQRALLTLARRFGVRVFLWECMALQPDLVNLLQMQWMRDDYSTITNAYPDHEDVQGPAGYDVAQVISEFVPKNGRLFTTEDQMLPLLRESANARGTSVRAVSEREAALIGDDILARFPYHEHPKNMALVVALAQALGVSSSVALAEMADHVVPDLGVLKTYPRAEYAGRSLSFTNGMSANERTAALSNWVRAGFVRDADADPSRWVVTVVNNRADRVARSEVFARFIVEDIAAHKHVIIGTNVSGFLRFTREALNRFLERTAPTRDLEGDEAARYETVEERLRKAWQRLSIGAATTEAVLAELEARSWPDLAPALVSALLTPSGAGESVEQGRRAVEAGMPSGYPADARAFVVDSLARRRATRAVDLAAVAHAIREPARLDAIFAQTYRALFEEQLVAIDEPAIKGDALIARIAQTAPPGARVDIMGLQNIKGTGLDFVYRWVSLDTVARALDKVGSPSPEAWDEGLRELLTYEGWGHVEASHALAVLESHRAHVPPDRAVRIDAVLTYLRPIEEQRRRALTAKASRSLRERLRDFTGRTFDYLDAMRRQRMAKRVLDDLVTQRISHAEAALAMRAIVARGKMGQA</sequence>
<dbReference type="Gene3D" id="3.40.1190.10">
    <property type="entry name" value="Mur-like, catalytic domain"/>
    <property type="match status" value="1"/>
</dbReference>
<dbReference type="EMBL" id="CP089983">
    <property type="protein sequence ID" value="WXB04317.1"/>
    <property type="molecule type" value="Genomic_DNA"/>
</dbReference>
<dbReference type="SUPFAM" id="SSF53623">
    <property type="entry name" value="MurD-like peptide ligases, catalytic domain"/>
    <property type="match status" value="1"/>
</dbReference>
<dbReference type="RefSeq" id="WP_394833956.1">
    <property type="nucleotide sequence ID" value="NZ_CP089929.1"/>
</dbReference>
<reference evidence="1" key="1">
    <citation type="submission" date="2021-12" db="EMBL/GenBank/DDBJ databases">
        <title>Discovery of the Pendulisporaceae a myxobacterial family with distinct sporulation behavior and unique specialized metabolism.</title>
        <authorList>
            <person name="Garcia R."/>
            <person name="Popoff A."/>
            <person name="Bader C.D."/>
            <person name="Loehr J."/>
            <person name="Walesch S."/>
            <person name="Walt C."/>
            <person name="Boldt J."/>
            <person name="Bunk B."/>
            <person name="Haeckl F.J.F.P.J."/>
            <person name="Gunesch A.P."/>
            <person name="Birkelbach J."/>
            <person name="Nuebel U."/>
            <person name="Pietschmann T."/>
            <person name="Bach T."/>
            <person name="Mueller R."/>
        </authorList>
    </citation>
    <scope>NUCLEOTIDE SEQUENCE</scope>
    <source>
        <strain evidence="1">MSr11367</strain>
    </source>
</reference>